<dbReference type="InterPro" id="IPR013094">
    <property type="entry name" value="AB_hydrolase_3"/>
</dbReference>
<evidence type="ECO:0000313" key="4">
    <source>
        <dbReference type="EMBL" id="GID61206.1"/>
    </source>
</evidence>
<evidence type="ECO:0000256" key="1">
    <source>
        <dbReference type="ARBA" id="ARBA00022801"/>
    </source>
</evidence>
<reference evidence="4 5" key="1">
    <citation type="submission" date="2021-01" db="EMBL/GenBank/DDBJ databases">
        <title>Whole genome shotgun sequence of Actinoplanes couchii NBRC 106145.</title>
        <authorList>
            <person name="Komaki H."/>
            <person name="Tamura T."/>
        </authorList>
    </citation>
    <scope>NUCLEOTIDE SEQUENCE [LARGE SCALE GENOMIC DNA]</scope>
    <source>
        <strain evidence="4 5">NBRC 106145</strain>
    </source>
</reference>
<dbReference type="InterPro" id="IPR050300">
    <property type="entry name" value="GDXG_lipolytic_enzyme"/>
</dbReference>
<keyword evidence="5" id="KW-1185">Reference proteome</keyword>
<dbReference type="PANTHER" id="PTHR48081">
    <property type="entry name" value="AB HYDROLASE SUPERFAMILY PROTEIN C4A8.06C"/>
    <property type="match status" value="1"/>
</dbReference>
<evidence type="ECO:0000259" key="3">
    <source>
        <dbReference type="Pfam" id="PF07859"/>
    </source>
</evidence>
<dbReference type="Pfam" id="PF07859">
    <property type="entry name" value="Abhydrolase_3"/>
    <property type="match status" value="1"/>
</dbReference>
<dbReference type="InterPro" id="IPR029058">
    <property type="entry name" value="AB_hydrolase_fold"/>
</dbReference>
<protein>
    <recommendedName>
        <fullName evidence="3">Alpha/beta hydrolase fold-3 domain-containing protein</fullName>
    </recommendedName>
</protein>
<organism evidence="4 5">
    <name type="scientific">Actinoplanes couchii</name>
    <dbReference type="NCBI Taxonomy" id="403638"/>
    <lineage>
        <taxon>Bacteria</taxon>
        <taxon>Bacillati</taxon>
        <taxon>Actinomycetota</taxon>
        <taxon>Actinomycetes</taxon>
        <taxon>Micromonosporales</taxon>
        <taxon>Micromonosporaceae</taxon>
        <taxon>Actinoplanes</taxon>
    </lineage>
</organism>
<feature type="region of interest" description="Disordered" evidence="2">
    <location>
        <begin position="155"/>
        <end position="177"/>
    </location>
</feature>
<dbReference type="Proteomes" id="UP000612282">
    <property type="component" value="Unassembled WGS sequence"/>
</dbReference>
<proteinExistence type="predicted"/>
<feature type="compositionally biased region" description="Pro residues" evidence="2">
    <location>
        <begin position="168"/>
        <end position="177"/>
    </location>
</feature>
<dbReference type="Gene3D" id="3.40.50.1820">
    <property type="entry name" value="alpha/beta hydrolase"/>
    <property type="match status" value="1"/>
</dbReference>
<accession>A0ABQ3XRR0</accession>
<dbReference type="RefSeq" id="WP_203808946.1">
    <property type="nucleotide sequence ID" value="NZ_BAAAQE010000114.1"/>
</dbReference>
<keyword evidence="1" id="KW-0378">Hydrolase</keyword>
<sequence length="177" mass="18642">MIVDGPYGDIPIRVHTPDRPSGAGLIWAHGGAFFGGDLDMPESDWVARRLSEHGITVVTVGYRLAPIMDWATGEQAPHQDGERFHYPVASEEVGEVFTWAGRSGINVSGWVVGGASAGGNLAAGATLRLRDTGRALPRGVVLVYPVLHAELPPMSTRYGPPASSTAPNSPPPESTPP</sequence>
<evidence type="ECO:0000313" key="5">
    <source>
        <dbReference type="Proteomes" id="UP000612282"/>
    </source>
</evidence>
<name>A0ABQ3XRR0_9ACTN</name>
<comment type="caution">
    <text evidence="4">The sequence shown here is derived from an EMBL/GenBank/DDBJ whole genome shotgun (WGS) entry which is preliminary data.</text>
</comment>
<gene>
    <name evidence="4" type="ORF">Aco03nite_096100</name>
</gene>
<feature type="domain" description="Alpha/beta hydrolase fold-3" evidence="3">
    <location>
        <begin position="25"/>
        <end position="149"/>
    </location>
</feature>
<dbReference type="SUPFAM" id="SSF53474">
    <property type="entry name" value="alpha/beta-Hydrolases"/>
    <property type="match status" value="1"/>
</dbReference>
<dbReference type="EMBL" id="BOMG01000121">
    <property type="protein sequence ID" value="GID61206.1"/>
    <property type="molecule type" value="Genomic_DNA"/>
</dbReference>
<evidence type="ECO:0000256" key="2">
    <source>
        <dbReference type="SAM" id="MobiDB-lite"/>
    </source>
</evidence>